<reference evidence="2 3" key="1">
    <citation type="submission" date="2019-08" db="EMBL/GenBank/DDBJ databases">
        <authorList>
            <person name="Peeters C."/>
        </authorList>
    </citation>
    <scope>NUCLEOTIDE SEQUENCE [LARGE SCALE GENOMIC DNA]</scope>
    <source>
        <strain evidence="2 3">LMG 31108</strain>
    </source>
</reference>
<sequence>MLPGPMEYLKSHAIVFVAGAVTVLVATTYIRVAKRWSIRNS</sequence>
<evidence type="ECO:0000313" key="2">
    <source>
        <dbReference type="EMBL" id="VVE57488.1"/>
    </source>
</evidence>
<gene>
    <name evidence="2" type="ORF">PAN31108_05206</name>
</gene>
<protein>
    <submittedName>
        <fullName evidence="2">Uncharacterized protein</fullName>
    </submittedName>
</protein>
<keyword evidence="1" id="KW-0812">Transmembrane</keyword>
<proteinExistence type="predicted"/>
<keyword evidence="1" id="KW-0472">Membrane</keyword>
<evidence type="ECO:0000313" key="3">
    <source>
        <dbReference type="Proteomes" id="UP000406256"/>
    </source>
</evidence>
<keyword evidence="3" id="KW-1185">Reference proteome</keyword>
<organism evidence="2 3">
    <name type="scientific">Pandoraea anhela</name>
    <dbReference type="NCBI Taxonomy" id="2508295"/>
    <lineage>
        <taxon>Bacteria</taxon>
        <taxon>Pseudomonadati</taxon>
        <taxon>Pseudomonadota</taxon>
        <taxon>Betaproteobacteria</taxon>
        <taxon>Burkholderiales</taxon>
        <taxon>Burkholderiaceae</taxon>
        <taxon>Pandoraea</taxon>
    </lineage>
</organism>
<keyword evidence="1" id="KW-1133">Transmembrane helix</keyword>
<evidence type="ECO:0000256" key="1">
    <source>
        <dbReference type="SAM" id="Phobius"/>
    </source>
</evidence>
<name>A0A5E4Z9L6_9BURK</name>
<accession>A0A5E4Z9L6</accession>
<dbReference type="EMBL" id="CABPSB010000040">
    <property type="protein sequence ID" value="VVE57488.1"/>
    <property type="molecule type" value="Genomic_DNA"/>
</dbReference>
<dbReference type="Proteomes" id="UP000406256">
    <property type="component" value="Unassembled WGS sequence"/>
</dbReference>
<feature type="transmembrane region" description="Helical" evidence="1">
    <location>
        <begin position="12"/>
        <end position="32"/>
    </location>
</feature>
<dbReference type="AlphaFoldDB" id="A0A5E4Z9L6"/>